<gene>
    <name evidence="4" type="ORF">JL107_14065</name>
</gene>
<dbReference type="GO" id="GO:0006790">
    <property type="term" value="P:sulfur compound metabolic process"/>
    <property type="evidence" value="ECO:0007669"/>
    <property type="project" value="TreeGrafter"/>
</dbReference>
<evidence type="ECO:0000313" key="5">
    <source>
        <dbReference type="Proteomes" id="UP000663801"/>
    </source>
</evidence>
<keyword evidence="5" id="KW-1185">Reference proteome</keyword>
<dbReference type="PANTHER" id="PTHR19372:SF7">
    <property type="entry name" value="SULFITE OXIDASE, MITOCHONDRIAL"/>
    <property type="match status" value="1"/>
</dbReference>
<feature type="region of interest" description="Disordered" evidence="1">
    <location>
        <begin position="1"/>
        <end position="25"/>
    </location>
</feature>
<dbReference type="InterPro" id="IPR014756">
    <property type="entry name" value="Ig_E-set"/>
</dbReference>
<name>A0A939C6X1_9ACTN</name>
<dbReference type="Gene3D" id="3.90.420.10">
    <property type="entry name" value="Oxidoreductase, molybdopterin-binding domain"/>
    <property type="match status" value="1"/>
</dbReference>
<evidence type="ECO:0000313" key="4">
    <source>
        <dbReference type="EMBL" id="MBM9477572.1"/>
    </source>
</evidence>
<feature type="transmembrane region" description="Helical" evidence="2">
    <location>
        <begin position="128"/>
        <end position="148"/>
    </location>
</feature>
<dbReference type="Pfam" id="PF00174">
    <property type="entry name" value="Oxidored_molyb"/>
    <property type="match status" value="1"/>
</dbReference>
<dbReference type="Proteomes" id="UP000663801">
    <property type="component" value="Unassembled WGS sequence"/>
</dbReference>
<feature type="transmembrane region" description="Helical" evidence="2">
    <location>
        <begin position="33"/>
        <end position="61"/>
    </location>
</feature>
<dbReference type="InterPro" id="IPR036374">
    <property type="entry name" value="OxRdtase_Mopterin-bd_sf"/>
</dbReference>
<accession>A0A939C6X1</accession>
<dbReference type="SUPFAM" id="SSF81296">
    <property type="entry name" value="E set domains"/>
    <property type="match status" value="1"/>
</dbReference>
<proteinExistence type="predicted"/>
<dbReference type="GO" id="GO:0008482">
    <property type="term" value="F:sulfite oxidase activity"/>
    <property type="evidence" value="ECO:0007669"/>
    <property type="project" value="TreeGrafter"/>
</dbReference>
<sequence>MTESQGVTTGHRSTPIADRENAPLRPRPWRPGVATAGLMGLIAIGLAVAVAELVAALGVWVGVLHVNSSPLAALGATFIQFTPEWLKEQAIQAFGTNDKLALRVGMMITLAILAGLIGVLARRSPRPAVVLTVVLLAVTAAAVLTRTGTGPIDVLPTAVGGIVGIVFLVSVFRRTVVRDDVSVGTVTATAATAGGTTTDTDRSGAAHPMLAASPARTTDRRTFFRMAGVGAVVAVAAGAVARWIPSTAEVAASRDRVALGAASDVQTVGDVALQVDDLSPFVTPNDGFYRIDTAFTLPRITAEDWQLRIHGLVDREITLNFADLMARPMLERMVTLTCVSNEVGGNLVGNARWQGIRLDDLLAEAGPQAGADAVLSTSVDGMTIGTPLAALTDGRDAILAVAMNGEPLPVEHGFPVRMVVPGLYGYVSATKWVVDLEVTRFADFSAYWTDRGWSAQGPIKTGSRIDVPKSFDRLPAGKVAVAGVAWAQHRGISAVEVQVDQGDWVQAELSGLVSVDTWRQYVYQWDATPGLHTVRVRAIDDAGEVQTDQLAGVLPDGATGWDSRTVTIV</sequence>
<comment type="caution">
    <text evidence="4">The sequence shown here is derived from an EMBL/GenBank/DDBJ whole genome shotgun (WGS) entry which is preliminary data.</text>
</comment>
<feature type="transmembrane region" description="Helical" evidence="2">
    <location>
        <begin position="223"/>
        <end position="244"/>
    </location>
</feature>
<feature type="transmembrane region" description="Helical" evidence="2">
    <location>
        <begin position="100"/>
        <end position="121"/>
    </location>
</feature>
<dbReference type="SUPFAM" id="SSF56524">
    <property type="entry name" value="Oxidoreductase molybdopterin-binding domain"/>
    <property type="match status" value="1"/>
</dbReference>
<keyword evidence="2" id="KW-1133">Transmembrane helix</keyword>
<dbReference type="AlphaFoldDB" id="A0A939C6X1"/>
<protein>
    <submittedName>
        <fullName evidence="4">Molybdopterin-dependent oxidoreductase</fullName>
    </submittedName>
</protein>
<organism evidence="4 5">
    <name type="scientific">Nakamurella flavida</name>
    <dbReference type="NCBI Taxonomy" id="363630"/>
    <lineage>
        <taxon>Bacteria</taxon>
        <taxon>Bacillati</taxon>
        <taxon>Actinomycetota</taxon>
        <taxon>Actinomycetes</taxon>
        <taxon>Nakamurellales</taxon>
        <taxon>Nakamurellaceae</taxon>
        <taxon>Nakamurella</taxon>
    </lineage>
</organism>
<dbReference type="InterPro" id="IPR000572">
    <property type="entry name" value="OxRdtase_Mopterin-bd_dom"/>
</dbReference>
<dbReference type="Gene3D" id="2.60.40.650">
    <property type="match status" value="1"/>
</dbReference>
<feature type="compositionally biased region" description="Polar residues" evidence="1">
    <location>
        <begin position="1"/>
        <end position="12"/>
    </location>
</feature>
<reference evidence="4" key="1">
    <citation type="submission" date="2021-01" db="EMBL/GenBank/DDBJ databases">
        <title>KCTC 19127 draft genome.</title>
        <authorList>
            <person name="An D."/>
        </authorList>
    </citation>
    <scope>NUCLEOTIDE SEQUENCE</scope>
    <source>
        <strain evidence="4">KCTC 19127</strain>
    </source>
</reference>
<dbReference type="RefSeq" id="WP_205257695.1">
    <property type="nucleotide sequence ID" value="NZ_BAAAPV010000005.1"/>
</dbReference>
<keyword evidence="2" id="KW-0812">Transmembrane</keyword>
<evidence type="ECO:0000259" key="3">
    <source>
        <dbReference type="Pfam" id="PF00174"/>
    </source>
</evidence>
<dbReference type="GO" id="GO:0043546">
    <property type="term" value="F:molybdopterin cofactor binding"/>
    <property type="evidence" value="ECO:0007669"/>
    <property type="project" value="TreeGrafter"/>
</dbReference>
<feature type="domain" description="Oxidoreductase molybdopterin-binding" evidence="3">
    <location>
        <begin position="296"/>
        <end position="442"/>
    </location>
</feature>
<keyword evidence="2" id="KW-0472">Membrane</keyword>
<dbReference type="PANTHER" id="PTHR19372">
    <property type="entry name" value="SULFITE REDUCTASE"/>
    <property type="match status" value="1"/>
</dbReference>
<evidence type="ECO:0000256" key="1">
    <source>
        <dbReference type="SAM" id="MobiDB-lite"/>
    </source>
</evidence>
<dbReference type="EMBL" id="JAERWL010000011">
    <property type="protein sequence ID" value="MBM9477572.1"/>
    <property type="molecule type" value="Genomic_DNA"/>
</dbReference>
<feature type="transmembrane region" description="Helical" evidence="2">
    <location>
        <begin position="154"/>
        <end position="172"/>
    </location>
</feature>
<dbReference type="GO" id="GO:0020037">
    <property type="term" value="F:heme binding"/>
    <property type="evidence" value="ECO:0007669"/>
    <property type="project" value="TreeGrafter"/>
</dbReference>
<evidence type="ECO:0000256" key="2">
    <source>
        <dbReference type="SAM" id="Phobius"/>
    </source>
</evidence>